<accession>A0A1F2WQH0</accession>
<protein>
    <recommendedName>
        <fullName evidence="1">Trk system potassium uptake protein TrkA</fullName>
    </recommendedName>
</protein>
<dbReference type="PROSITE" id="PS51202">
    <property type="entry name" value="RCK_C"/>
    <property type="match status" value="1"/>
</dbReference>
<dbReference type="PROSITE" id="PS51201">
    <property type="entry name" value="RCK_N"/>
    <property type="match status" value="1"/>
</dbReference>
<dbReference type="InterPro" id="IPR036291">
    <property type="entry name" value="NAD(P)-bd_dom_sf"/>
</dbReference>
<evidence type="ECO:0000256" key="6">
    <source>
        <dbReference type="ARBA" id="ARBA00023065"/>
    </source>
</evidence>
<comment type="caution">
    <text evidence="9">The sequence shown here is derived from an EMBL/GenBank/DDBJ whole genome shotgun (WGS) entry which is preliminary data.</text>
</comment>
<evidence type="ECO:0000256" key="5">
    <source>
        <dbReference type="ARBA" id="ARBA00023027"/>
    </source>
</evidence>
<evidence type="ECO:0000313" key="9">
    <source>
        <dbReference type="EMBL" id="OFW59050.1"/>
    </source>
</evidence>
<keyword evidence="2" id="KW-0813">Transport</keyword>
<name>A0A1F2WQH0_9ACTN</name>
<dbReference type="PRINTS" id="PR00335">
    <property type="entry name" value="KUPTAKETRKA"/>
</dbReference>
<evidence type="ECO:0000259" key="8">
    <source>
        <dbReference type="PROSITE" id="PS51202"/>
    </source>
</evidence>
<dbReference type="Proteomes" id="UP000177876">
    <property type="component" value="Unassembled WGS sequence"/>
</dbReference>
<dbReference type="InterPro" id="IPR003148">
    <property type="entry name" value="RCK_N"/>
</dbReference>
<evidence type="ECO:0000256" key="1">
    <source>
        <dbReference type="ARBA" id="ARBA00017378"/>
    </source>
</evidence>
<feature type="domain" description="RCK C-terminal" evidence="8">
    <location>
        <begin position="136"/>
        <end position="218"/>
    </location>
</feature>
<evidence type="ECO:0000256" key="3">
    <source>
        <dbReference type="ARBA" id="ARBA00022538"/>
    </source>
</evidence>
<sequence length="219" mass="23291">MYIVISGGGKVGSFLAGNLLEKGHAVAIIEKNPAICESISTSINALVINGDACDLRYQEEAHVERADVFAAVTGDDDDNLVACQLAKISFDIPRAVARVNNPKNERIFNLMGIDAISSTTVIGELVERETTLGDIMTLYTLQKGKLAIIELDIPEAGSKACCIPIKDLGLPKGCVLVSVIRGEEAIVPHGGDSLEPCDSVIAITSVEQEDKLKDILTSK</sequence>
<dbReference type="PANTHER" id="PTHR43833:SF5">
    <property type="entry name" value="TRK SYSTEM POTASSIUM UPTAKE PROTEIN TRKA"/>
    <property type="match status" value="1"/>
</dbReference>
<dbReference type="Gene3D" id="3.40.50.720">
    <property type="entry name" value="NAD(P)-binding Rossmann-like Domain"/>
    <property type="match status" value="1"/>
</dbReference>
<gene>
    <name evidence="9" type="ORF">A2Y75_00215</name>
</gene>
<keyword evidence="5" id="KW-0520">NAD</keyword>
<dbReference type="GO" id="GO:0015079">
    <property type="term" value="F:potassium ion transmembrane transporter activity"/>
    <property type="evidence" value="ECO:0007669"/>
    <property type="project" value="InterPro"/>
</dbReference>
<dbReference type="InterPro" id="IPR006036">
    <property type="entry name" value="K_uptake_TrkA"/>
</dbReference>
<dbReference type="AlphaFoldDB" id="A0A1F2WQH0"/>
<feature type="domain" description="RCK N-terminal" evidence="7">
    <location>
        <begin position="1"/>
        <end position="117"/>
    </location>
</feature>
<proteinExistence type="predicted"/>
<dbReference type="SUPFAM" id="SSF51735">
    <property type="entry name" value="NAD(P)-binding Rossmann-fold domains"/>
    <property type="match status" value="1"/>
</dbReference>
<evidence type="ECO:0000313" key="10">
    <source>
        <dbReference type="Proteomes" id="UP000177876"/>
    </source>
</evidence>
<keyword evidence="6" id="KW-0406">Ion transport</keyword>
<dbReference type="Pfam" id="PF02080">
    <property type="entry name" value="TrkA_C"/>
    <property type="match status" value="1"/>
</dbReference>
<dbReference type="InterPro" id="IPR050721">
    <property type="entry name" value="Trk_Ktr_HKT_K-transport"/>
</dbReference>
<evidence type="ECO:0000259" key="7">
    <source>
        <dbReference type="PROSITE" id="PS51201"/>
    </source>
</evidence>
<keyword evidence="3" id="KW-0633">Potassium transport</keyword>
<dbReference type="Pfam" id="PF02254">
    <property type="entry name" value="TrkA_N"/>
    <property type="match status" value="1"/>
</dbReference>
<dbReference type="GO" id="GO:0005886">
    <property type="term" value="C:plasma membrane"/>
    <property type="evidence" value="ECO:0007669"/>
    <property type="project" value="InterPro"/>
</dbReference>
<dbReference type="Gene3D" id="3.30.70.1450">
    <property type="entry name" value="Regulator of K+ conductance, C-terminal domain"/>
    <property type="match status" value="1"/>
</dbReference>
<dbReference type="InterPro" id="IPR006037">
    <property type="entry name" value="RCK_C"/>
</dbReference>
<evidence type="ECO:0000256" key="2">
    <source>
        <dbReference type="ARBA" id="ARBA00022448"/>
    </source>
</evidence>
<keyword evidence="4" id="KW-0630">Potassium</keyword>
<dbReference type="STRING" id="1797197.A2Y75_00215"/>
<evidence type="ECO:0000256" key="4">
    <source>
        <dbReference type="ARBA" id="ARBA00022958"/>
    </source>
</evidence>
<dbReference type="EMBL" id="MELK01000019">
    <property type="protein sequence ID" value="OFW59050.1"/>
    <property type="molecule type" value="Genomic_DNA"/>
</dbReference>
<dbReference type="PANTHER" id="PTHR43833">
    <property type="entry name" value="POTASSIUM CHANNEL PROTEIN 2-RELATED-RELATED"/>
    <property type="match status" value="1"/>
</dbReference>
<dbReference type="InterPro" id="IPR036721">
    <property type="entry name" value="RCK_C_sf"/>
</dbReference>
<organism evidence="9 10">
    <name type="scientific">Candidatus Solincola sediminis</name>
    <dbReference type="NCBI Taxonomy" id="1797199"/>
    <lineage>
        <taxon>Bacteria</taxon>
        <taxon>Bacillati</taxon>
        <taxon>Actinomycetota</taxon>
        <taxon>Candidatus Geothermincolia</taxon>
        <taxon>Candidatus Geothermincolales</taxon>
        <taxon>Candidatus Geothermincolaceae</taxon>
        <taxon>Candidatus Solincola</taxon>
    </lineage>
</organism>
<dbReference type="SUPFAM" id="SSF116726">
    <property type="entry name" value="TrkA C-terminal domain-like"/>
    <property type="match status" value="1"/>
</dbReference>
<reference evidence="9 10" key="1">
    <citation type="journal article" date="2016" name="Nat. Commun.">
        <title>Thousands of microbial genomes shed light on interconnected biogeochemical processes in an aquifer system.</title>
        <authorList>
            <person name="Anantharaman K."/>
            <person name="Brown C.T."/>
            <person name="Hug L.A."/>
            <person name="Sharon I."/>
            <person name="Castelle C.J."/>
            <person name="Probst A.J."/>
            <person name="Thomas B.C."/>
            <person name="Singh A."/>
            <person name="Wilkins M.J."/>
            <person name="Karaoz U."/>
            <person name="Brodie E.L."/>
            <person name="Williams K.H."/>
            <person name="Hubbard S.S."/>
            <person name="Banfield J.F."/>
        </authorList>
    </citation>
    <scope>NUCLEOTIDE SEQUENCE [LARGE SCALE GENOMIC DNA]</scope>
</reference>